<name>L1MCK6_9CORY</name>
<organism evidence="2 3">
    <name type="scientific">Corynebacterium durum F0235</name>
    <dbReference type="NCBI Taxonomy" id="1035195"/>
    <lineage>
        <taxon>Bacteria</taxon>
        <taxon>Bacillati</taxon>
        <taxon>Actinomycetota</taxon>
        <taxon>Actinomycetes</taxon>
        <taxon>Mycobacteriales</taxon>
        <taxon>Corynebacteriaceae</taxon>
        <taxon>Corynebacterium</taxon>
    </lineage>
</organism>
<dbReference type="HOGENOM" id="CLU_118024_0_0_11"/>
<evidence type="ECO:0000313" key="2">
    <source>
        <dbReference type="EMBL" id="EKX88942.1"/>
    </source>
</evidence>
<dbReference type="RefSeq" id="WP_006061478.1">
    <property type="nucleotide sequence ID" value="NZ_KB290820.1"/>
</dbReference>
<feature type="domain" description="Suppressor of fused-like" evidence="1">
    <location>
        <begin position="130"/>
        <end position="200"/>
    </location>
</feature>
<reference evidence="2 3" key="1">
    <citation type="submission" date="2012-05" db="EMBL/GenBank/DDBJ databases">
        <authorList>
            <person name="Weinstock G."/>
            <person name="Sodergren E."/>
            <person name="Lobos E.A."/>
            <person name="Fulton L."/>
            <person name="Fulton R."/>
            <person name="Courtney L."/>
            <person name="Fronick C."/>
            <person name="O'Laughlin M."/>
            <person name="Godfrey J."/>
            <person name="Wilson R.M."/>
            <person name="Miner T."/>
            <person name="Farmer C."/>
            <person name="Delehaunty K."/>
            <person name="Cordes M."/>
            <person name="Minx P."/>
            <person name="Tomlinson C."/>
            <person name="Chen J."/>
            <person name="Wollam A."/>
            <person name="Pepin K.H."/>
            <person name="Bhonagiri V."/>
            <person name="Zhang X."/>
            <person name="Suruliraj S."/>
            <person name="Warren W."/>
            <person name="Mitreva M."/>
            <person name="Mardis E.R."/>
            <person name="Wilson R.K."/>
        </authorList>
    </citation>
    <scope>NUCLEOTIDE SEQUENCE [LARGE SCALE GENOMIC DNA]</scope>
    <source>
        <strain evidence="2 3">F0235</strain>
    </source>
</reference>
<dbReference type="STRING" id="1035195.HMPREF9997_02049"/>
<dbReference type="InterPro" id="IPR020941">
    <property type="entry name" value="SUFU-like_domain"/>
</dbReference>
<protein>
    <recommendedName>
        <fullName evidence="1">Suppressor of fused-like domain-containing protein</fullName>
    </recommendedName>
</protein>
<accession>L1MCK6</accession>
<proteinExistence type="predicted"/>
<keyword evidence="3" id="KW-1185">Reference proteome</keyword>
<dbReference type="Pfam" id="PF05076">
    <property type="entry name" value="SUFU"/>
    <property type="match status" value="1"/>
</dbReference>
<comment type="caution">
    <text evidence="2">The sequence shown here is derived from an EMBL/GenBank/DDBJ whole genome shotgun (WGS) entry which is preliminary data.</text>
</comment>
<dbReference type="EMBL" id="AMEM01000033">
    <property type="protein sequence ID" value="EKX88942.1"/>
    <property type="molecule type" value="Genomic_DNA"/>
</dbReference>
<evidence type="ECO:0000259" key="1">
    <source>
        <dbReference type="Pfam" id="PF05076"/>
    </source>
</evidence>
<dbReference type="PATRIC" id="fig|1035195.3.peg.1838"/>
<dbReference type="Proteomes" id="UP000010445">
    <property type="component" value="Unassembled WGS sequence"/>
</dbReference>
<dbReference type="AlphaFoldDB" id="L1MCK6"/>
<gene>
    <name evidence="2" type="ORF">HMPREF9997_02049</name>
</gene>
<sequence length="200" mass="21716">MNLQETAYWLDGLFPGDLKFSRINGLHIASIDLSSDDTTEALACTADFGQVDTGLVSSEEAFEDRGVEKQVEVRSEIFCVASAEPEVVERAVVAAASFLAESNTIQTGIVPAQPGQLLPAVGVFGGLAEMPGIEVRHGLLVAPYVWSDGVPRMREEDRITTMLQLVMLTDDEYEYATTYGVDELQEAMVNEGVNILDLGR</sequence>
<dbReference type="eggNOG" id="ENOG5032REF">
    <property type="taxonomic scope" value="Bacteria"/>
</dbReference>
<evidence type="ECO:0000313" key="3">
    <source>
        <dbReference type="Proteomes" id="UP000010445"/>
    </source>
</evidence>